<dbReference type="Proteomes" id="UP000546162">
    <property type="component" value="Unassembled WGS sequence"/>
</dbReference>
<dbReference type="RefSeq" id="WP_185041790.1">
    <property type="nucleotide sequence ID" value="NZ_BAABFG010000005.1"/>
</dbReference>
<evidence type="ECO:0000259" key="6">
    <source>
        <dbReference type="Pfam" id="PF00324"/>
    </source>
</evidence>
<dbReference type="PANTHER" id="PTHR42770">
    <property type="entry name" value="AMINO ACID TRANSPORTER-RELATED"/>
    <property type="match status" value="1"/>
</dbReference>
<dbReference type="InterPro" id="IPR004841">
    <property type="entry name" value="AA-permease/SLC12A_dom"/>
</dbReference>
<feature type="transmembrane region" description="Helical" evidence="5">
    <location>
        <begin position="196"/>
        <end position="215"/>
    </location>
</feature>
<dbReference type="AlphaFoldDB" id="A0A7W7M8S8"/>
<feature type="transmembrane region" description="Helical" evidence="5">
    <location>
        <begin position="128"/>
        <end position="145"/>
    </location>
</feature>
<organism evidence="7 8">
    <name type="scientific">Actinoplanes octamycinicus</name>
    <dbReference type="NCBI Taxonomy" id="135948"/>
    <lineage>
        <taxon>Bacteria</taxon>
        <taxon>Bacillati</taxon>
        <taxon>Actinomycetota</taxon>
        <taxon>Actinomycetes</taxon>
        <taxon>Micromonosporales</taxon>
        <taxon>Micromonosporaceae</taxon>
        <taxon>Actinoplanes</taxon>
    </lineage>
</organism>
<dbReference type="PIRSF" id="PIRSF006060">
    <property type="entry name" value="AA_transporter"/>
    <property type="match status" value="1"/>
</dbReference>
<feature type="transmembrane region" description="Helical" evidence="5">
    <location>
        <begin position="21"/>
        <end position="42"/>
    </location>
</feature>
<feature type="transmembrane region" description="Helical" evidence="5">
    <location>
        <begin position="423"/>
        <end position="443"/>
    </location>
</feature>
<name>A0A7W7M8S8_9ACTN</name>
<dbReference type="PANTHER" id="PTHR42770:SF16">
    <property type="entry name" value="AMINO ACID PERMEASE"/>
    <property type="match status" value="1"/>
</dbReference>
<feature type="transmembrane region" description="Helical" evidence="5">
    <location>
        <begin position="48"/>
        <end position="70"/>
    </location>
</feature>
<dbReference type="GO" id="GO:0055085">
    <property type="term" value="P:transmembrane transport"/>
    <property type="evidence" value="ECO:0007669"/>
    <property type="project" value="InterPro"/>
</dbReference>
<feature type="transmembrane region" description="Helical" evidence="5">
    <location>
        <begin position="363"/>
        <end position="387"/>
    </location>
</feature>
<reference evidence="7 8" key="1">
    <citation type="submission" date="2020-08" db="EMBL/GenBank/DDBJ databases">
        <title>Sequencing the genomes of 1000 actinobacteria strains.</title>
        <authorList>
            <person name="Klenk H.-P."/>
        </authorList>
    </citation>
    <scope>NUCLEOTIDE SEQUENCE [LARGE SCALE GENOMIC DNA]</scope>
    <source>
        <strain evidence="7 8">DSM 45809</strain>
    </source>
</reference>
<keyword evidence="2 5" id="KW-0812">Transmembrane</keyword>
<feature type="transmembrane region" description="Helical" evidence="5">
    <location>
        <begin position="91"/>
        <end position="116"/>
    </location>
</feature>
<dbReference type="Pfam" id="PF00324">
    <property type="entry name" value="AA_permease"/>
    <property type="match status" value="1"/>
</dbReference>
<keyword evidence="4 5" id="KW-0472">Membrane</keyword>
<feature type="domain" description="Amino acid permease/ SLC12A" evidence="6">
    <location>
        <begin position="37"/>
        <end position="386"/>
    </location>
</feature>
<comment type="caution">
    <text evidence="7">The sequence shown here is derived from an EMBL/GenBank/DDBJ whole genome shotgun (WGS) entry which is preliminary data.</text>
</comment>
<dbReference type="InterPro" id="IPR050367">
    <property type="entry name" value="APC_superfamily"/>
</dbReference>
<proteinExistence type="predicted"/>
<sequence>MSIDRFGYQQQLRRELRIRDLIAYGLVFMVVIAPFGIFGSVFQASGGMVALAYVVGAAAMILTASSYGVMVKKYPVAGSVYGYAGRAIAPAVGFLTGWAILLDYVCIPLLLSLVAGAAMNSIVTSVPVWAWVIIFVLVNTVTNVLGIKTTKLLNWLFLAAELVILVIFLIFGLKAIADGKGHGFSLDPFYNGSTSFTWTLVLSGVSIGMLSYLGFDALGLLAEDAADGARTIRRAMYLSLIVVAALFVAQTYVAALLVPDPDGLIANGDPSGSAFYDAAEVAGGAWLAKLTALATALAWGIANNMVAQVATSRLLMAMSRDGQLPKFLSRVSLTRSVPTNAILTTAAISLGIGLWMASRDDGITLMSAMVNFGAMIAFIVLHVCVMWEWFKNGRQGSPLSNLIVPVLGAVVLIAVIWNGNLLAQTVGLIWLAVGAVVLVVLLATGRKPTLPEVPGDDEPLTSPRTVENV</sequence>
<dbReference type="GO" id="GO:0016020">
    <property type="term" value="C:membrane"/>
    <property type="evidence" value="ECO:0007669"/>
    <property type="project" value="UniProtKB-SubCell"/>
</dbReference>
<evidence type="ECO:0000256" key="4">
    <source>
        <dbReference type="ARBA" id="ARBA00023136"/>
    </source>
</evidence>
<evidence type="ECO:0000313" key="8">
    <source>
        <dbReference type="Proteomes" id="UP000546162"/>
    </source>
</evidence>
<feature type="transmembrane region" description="Helical" evidence="5">
    <location>
        <begin position="152"/>
        <end position="176"/>
    </location>
</feature>
<evidence type="ECO:0000256" key="3">
    <source>
        <dbReference type="ARBA" id="ARBA00022989"/>
    </source>
</evidence>
<gene>
    <name evidence="7" type="ORF">BJY16_004747</name>
</gene>
<evidence type="ECO:0000256" key="1">
    <source>
        <dbReference type="ARBA" id="ARBA00004141"/>
    </source>
</evidence>
<accession>A0A7W7M8S8</accession>
<feature type="transmembrane region" description="Helical" evidence="5">
    <location>
        <begin position="236"/>
        <end position="258"/>
    </location>
</feature>
<evidence type="ECO:0000256" key="5">
    <source>
        <dbReference type="SAM" id="Phobius"/>
    </source>
</evidence>
<keyword evidence="8" id="KW-1185">Reference proteome</keyword>
<comment type="subcellular location">
    <subcellularLocation>
        <location evidence="1">Membrane</location>
        <topology evidence="1">Multi-pass membrane protein</topology>
    </subcellularLocation>
</comment>
<keyword evidence="3 5" id="KW-1133">Transmembrane helix</keyword>
<dbReference type="Gene3D" id="1.20.1740.10">
    <property type="entry name" value="Amino acid/polyamine transporter I"/>
    <property type="match status" value="1"/>
</dbReference>
<dbReference type="EMBL" id="JACHNB010000001">
    <property type="protein sequence ID" value="MBB4741288.1"/>
    <property type="molecule type" value="Genomic_DNA"/>
</dbReference>
<evidence type="ECO:0000313" key="7">
    <source>
        <dbReference type="EMBL" id="MBB4741288.1"/>
    </source>
</evidence>
<feature type="transmembrane region" description="Helical" evidence="5">
    <location>
        <begin position="337"/>
        <end position="357"/>
    </location>
</feature>
<protein>
    <submittedName>
        <fullName evidence="7">Amino acid transporter</fullName>
    </submittedName>
</protein>
<feature type="transmembrane region" description="Helical" evidence="5">
    <location>
        <begin position="399"/>
        <end position="417"/>
    </location>
</feature>
<evidence type="ECO:0000256" key="2">
    <source>
        <dbReference type="ARBA" id="ARBA00022692"/>
    </source>
</evidence>